<evidence type="ECO:0000313" key="1">
    <source>
        <dbReference type="EMBL" id="TVT25489.1"/>
    </source>
</evidence>
<gene>
    <name evidence="1" type="ORF">FNH06_01340</name>
</gene>
<protein>
    <submittedName>
        <fullName evidence="1">Uncharacterized protein</fullName>
    </submittedName>
</protein>
<dbReference type="Proteomes" id="UP000318578">
    <property type="component" value="Unassembled WGS sequence"/>
</dbReference>
<keyword evidence="2" id="KW-1185">Reference proteome</keyword>
<organism evidence="1 2">
    <name type="scientific">Amycolatopsis acidiphila</name>
    <dbReference type="NCBI Taxonomy" id="715473"/>
    <lineage>
        <taxon>Bacteria</taxon>
        <taxon>Bacillati</taxon>
        <taxon>Actinomycetota</taxon>
        <taxon>Actinomycetes</taxon>
        <taxon>Pseudonocardiales</taxon>
        <taxon>Pseudonocardiaceae</taxon>
        <taxon>Amycolatopsis</taxon>
    </lineage>
</organism>
<comment type="caution">
    <text evidence="1">The sequence shown here is derived from an EMBL/GenBank/DDBJ whole genome shotgun (WGS) entry which is preliminary data.</text>
</comment>
<dbReference type="EMBL" id="VJZA01000002">
    <property type="protein sequence ID" value="TVT25489.1"/>
    <property type="molecule type" value="Genomic_DNA"/>
</dbReference>
<name>A0A558AMK1_9PSEU</name>
<dbReference type="OrthoDB" id="3695075at2"/>
<evidence type="ECO:0000313" key="2">
    <source>
        <dbReference type="Proteomes" id="UP000318578"/>
    </source>
</evidence>
<sequence length="130" mass="13076">MSGPVLGPNGYSKLVLGMSFADAKQTGLLAGADTPPTGCADYTLTEGTAGVRNVTISDTLGIVSFEASGAHTPERIRVGSTKDELEAAYPALGKSGGGYSAAAGSGSSYLFMVDDRNRVASLLLVGPATC</sequence>
<proteinExistence type="predicted"/>
<dbReference type="AlphaFoldDB" id="A0A558AMK1"/>
<accession>A0A558AMK1</accession>
<reference evidence="1 2" key="1">
    <citation type="submission" date="2019-07" db="EMBL/GenBank/DDBJ databases">
        <title>New species of Amycolatopsis and Streptomyces.</title>
        <authorList>
            <person name="Duangmal K."/>
            <person name="Teo W.F.A."/>
            <person name="Lipun K."/>
        </authorList>
    </citation>
    <scope>NUCLEOTIDE SEQUENCE [LARGE SCALE GENOMIC DNA]</scope>
    <source>
        <strain evidence="1 2">JCM 30562</strain>
    </source>
</reference>